<dbReference type="InterPro" id="IPR057670">
    <property type="entry name" value="SH3_retrovirus"/>
</dbReference>
<evidence type="ECO:0000313" key="3">
    <source>
        <dbReference type="Proteomes" id="UP000765509"/>
    </source>
</evidence>
<name>A0A9Q3HBB1_9BASI</name>
<reference evidence="2" key="1">
    <citation type="submission" date="2021-03" db="EMBL/GenBank/DDBJ databases">
        <title>Draft genome sequence of rust myrtle Austropuccinia psidii MF-1, a brazilian biotype.</title>
        <authorList>
            <person name="Quecine M.C."/>
            <person name="Pachon D.M.R."/>
            <person name="Bonatelli M.L."/>
            <person name="Correr F.H."/>
            <person name="Franceschini L.M."/>
            <person name="Leite T.F."/>
            <person name="Margarido G.R.A."/>
            <person name="Almeida C.A."/>
            <person name="Ferrarezi J.A."/>
            <person name="Labate C.A."/>
        </authorList>
    </citation>
    <scope>NUCLEOTIDE SEQUENCE</scope>
    <source>
        <strain evidence="2">MF-1</strain>
    </source>
</reference>
<proteinExistence type="predicted"/>
<evidence type="ECO:0000259" key="1">
    <source>
        <dbReference type="Pfam" id="PF25597"/>
    </source>
</evidence>
<gene>
    <name evidence="2" type="ORF">O181_038041</name>
</gene>
<dbReference type="OrthoDB" id="2516125at2759"/>
<keyword evidence="3" id="KW-1185">Reference proteome</keyword>
<organism evidence="2 3">
    <name type="scientific">Austropuccinia psidii MF-1</name>
    <dbReference type="NCBI Taxonomy" id="1389203"/>
    <lineage>
        <taxon>Eukaryota</taxon>
        <taxon>Fungi</taxon>
        <taxon>Dikarya</taxon>
        <taxon>Basidiomycota</taxon>
        <taxon>Pucciniomycotina</taxon>
        <taxon>Pucciniomycetes</taxon>
        <taxon>Pucciniales</taxon>
        <taxon>Sphaerophragmiaceae</taxon>
        <taxon>Austropuccinia</taxon>
    </lineage>
</organism>
<sequence>MEPPGQPGILIGYDNDNTAYRIVWLSDTKVLVTHHEAFNETLFPFLSARTENTLSPPLDLNITTPTPNNEMETEATETCKLTAQTVQDIEENNDKTLPTQQPRIKIMDLSIQC</sequence>
<comment type="caution">
    <text evidence="2">The sequence shown here is derived from an EMBL/GenBank/DDBJ whole genome shotgun (WGS) entry which is preliminary data.</text>
</comment>
<accession>A0A9Q3HBB1</accession>
<dbReference type="Pfam" id="PF25597">
    <property type="entry name" value="SH3_retrovirus"/>
    <property type="match status" value="1"/>
</dbReference>
<protein>
    <recommendedName>
        <fullName evidence="1">Retroviral polymerase SH3-like domain-containing protein</fullName>
    </recommendedName>
</protein>
<evidence type="ECO:0000313" key="2">
    <source>
        <dbReference type="EMBL" id="MBW0498326.1"/>
    </source>
</evidence>
<feature type="domain" description="Retroviral polymerase SH3-like" evidence="1">
    <location>
        <begin position="2"/>
        <end position="48"/>
    </location>
</feature>
<dbReference type="Proteomes" id="UP000765509">
    <property type="component" value="Unassembled WGS sequence"/>
</dbReference>
<dbReference type="EMBL" id="AVOT02014681">
    <property type="protein sequence ID" value="MBW0498326.1"/>
    <property type="molecule type" value="Genomic_DNA"/>
</dbReference>
<dbReference type="AlphaFoldDB" id="A0A9Q3HBB1"/>